<dbReference type="PANTHER" id="PTHR22842">
    <property type="entry name" value="WD40 REPEAT PROTEIN"/>
    <property type="match status" value="1"/>
</dbReference>
<dbReference type="OrthoDB" id="71437at2759"/>
<evidence type="ECO:0000256" key="2">
    <source>
        <dbReference type="ARBA" id="ARBA00022490"/>
    </source>
</evidence>
<reference evidence="7 8" key="1">
    <citation type="submission" date="2011-07" db="EMBL/GenBank/DDBJ databases">
        <authorList>
            <person name="Coyne R."/>
            <person name="Brami D."/>
            <person name="Johnson J."/>
            <person name="Hostetler J."/>
            <person name="Hannick L."/>
            <person name="Clark T."/>
            <person name="Cassidy-Hanley D."/>
            <person name="Inman J."/>
        </authorList>
    </citation>
    <scope>NUCLEOTIDE SEQUENCE [LARGE SCALE GENOMIC DNA]</scope>
    <source>
        <strain evidence="7 8">G5</strain>
    </source>
</reference>
<evidence type="ECO:0000313" key="7">
    <source>
        <dbReference type="EMBL" id="EGR27255.1"/>
    </source>
</evidence>
<dbReference type="Proteomes" id="UP000008983">
    <property type="component" value="Unassembled WGS sequence"/>
</dbReference>
<dbReference type="SMART" id="SM00320">
    <property type="entry name" value="WD40"/>
    <property type="match status" value="7"/>
</dbReference>
<evidence type="ECO:0000256" key="1">
    <source>
        <dbReference type="ARBA" id="ARBA00004496"/>
    </source>
</evidence>
<keyword evidence="4" id="KW-0677">Repeat</keyword>
<comment type="subcellular location">
    <subcellularLocation>
        <location evidence="1">Cytoplasm</location>
    </subcellularLocation>
</comment>
<feature type="repeat" description="WD" evidence="6">
    <location>
        <begin position="277"/>
        <end position="314"/>
    </location>
</feature>
<keyword evidence="7" id="KW-0418">Kinase</keyword>
<dbReference type="PROSITE" id="PS50294">
    <property type="entry name" value="WD_REPEATS_REGION"/>
    <property type="match status" value="3"/>
</dbReference>
<keyword evidence="3 6" id="KW-0853">WD repeat</keyword>
<gene>
    <name evidence="7" type="ORF">IMG5_199350</name>
</gene>
<keyword evidence="7" id="KW-0328">Glycosyltransferase</keyword>
<dbReference type="PANTHER" id="PTHR22842:SF3">
    <property type="entry name" value="WD REPEAT DOMAIN-CONTAINING PROTEIN 83"/>
    <property type="match status" value="1"/>
</dbReference>
<dbReference type="eggNOG" id="KOG0316">
    <property type="taxonomic scope" value="Eukaryota"/>
</dbReference>
<dbReference type="GeneID" id="14903333"/>
<feature type="repeat" description="WD" evidence="6">
    <location>
        <begin position="67"/>
        <end position="108"/>
    </location>
</feature>
<keyword evidence="2" id="KW-0963">Cytoplasm</keyword>
<protein>
    <submittedName>
        <fullName evidence="7">Mitogen-activated protein kinase organizer 1, putative</fullName>
        <ecNumber evidence="7">2.4.1.37</ecNumber>
    </submittedName>
</protein>
<organism evidence="7 8">
    <name type="scientific">Ichthyophthirius multifiliis</name>
    <name type="common">White spot disease agent</name>
    <name type="synonym">Ich</name>
    <dbReference type="NCBI Taxonomy" id="5932"/>
    <lineage>
        <taxon>Eukaryota</taxon>
        <taxon>Sar</taxon>
        <taxon>Alveolata</taxon>
        <taxon>Ciliophora</taxon>
        <taxon>Intramacronucleata</taxon>
        <taxon>Oligohymenophorea</taxon>
        <taxon>Hymenostomatida</taxon>
        <taxon>Ophryoglenina</taxon>
        <taxon>Ichthyophthirius</taxon>
    </lineage>
</organism>
<evidence type="ECO:0000313" key="8">
    <source>
        <dbReference type="Proteomes" id="UP000008983"/>
    </source>
</evidence>
<dbReference type="GO" id="GO:0004381">
    <property type="term" value="F:fucosylgalactoside 3-alpha-galactosyltransferase activity"/>
    <property type="evidence" value="ECO:0007669"/>
    <property type="project" value="UniProtKB-EC"/>
</dbReference>
<name>G0R5J5_ICHMU</name>
<dbReference type="STRING" id="857967.G0R5J5"/>
<comment type="similarity">
    <text evidence="5">Belongs to the WD repeat MORG1 family.</text>
</comment>
<keyword evidence="7" id="KW-0808">Transferase</keyword>
<dbReference type="PROSITE" id="PS00678">
    <property type="entry name" value="WD_REPEATS_1"/>
    <property type="match status" value="1"/>
</dbReference>
<sequence>MQQYYQKQQLPQKFQIPSKIHKNLQGHKGAIYSVKFNSNGEYIMSCSQDRNINLWNPHKGTLIKTFTGAHNYDIYDLCISQDNYKFGSAGGDKVAFLWDVSTGNILRKFEGHISKINTIVYSDDESVLITGSYDCKICFWDLKSHSYKPIDTIKICKDSVSKIVVDSHQVLVSSIDGKIRTFDIRMGILTTDDMKHPVHSFSLSNDKKTYAASCLDSNIRLLDRENGFVLNSYTGHNTSNYQSNVIFSFDDRFLIQGSEDGSIFYYDILSQEPKNTTKNHFKAVVALSLSPLRDTLVSGSYDYNISVWKIQESE</sequence>
<keyword evidence="8" id="KW-1185">Reference proteome</keyword>
<evidence type="ECO:0000256" key="5">
    <source>
        <dbReference type="ARBA" id="ARBA00038145"/>
    </source>
</evidence>
<dbReference type="CDD" id="cd00200">
    <property type="entry name" value="WD40"/>
    <property type="match status" value="1"/>
</dbReference>
<dbReference type="InterPro" id="IPR001680">
    <property type="entry name" value="WD40_rpt"/>
</dbReference>
<dbReference type="GO" id="GO:0005737">
    <property type="term" value="C:cytoplasm"/>
    <property type="evidence" value="ECO:0007669"/>
    <property type="project" value="UniProtKB-SubCell"/>
</dbReference>
<dbReference type="GO" id="GO:0071013">
    <property type="term" value="C:catalytic step 2 spliceosome"/>
    <property type="evidence" value="ECO:0007669"/>
    <property type="project" value="TreeGrafter"/>
</dbReference>
<dbReference type="EC" id="2.4.1.37" evidence="7"/>
<feature type="repeat" description="WD" evidence="6">
    <location>
        <begin position="109"/>
        <end position="144"/>
    </location>
</feature>
<dbReference type="InterPro" id="IPR051980">
    <property type="entry name" value="WD_repeat_MORG1"/>
</dbReference>
<evidence type="ECO:0000256" key="3">
    <source>
        <dbReference type="ARBA" id="ARBA00022574"/>
    </source>
</evidence>
<dbReference type="GO" id="GO:0016301">
    <property type="term" value="F:kinase activity"/>
    <property type="evidence" value="ECO:0007669"/>
    <property type="project" value="UniProtKB-KW"/>
</dbReference>
<dbReference type="AlphaFoldDB" id="G0R5J5"/>
<dbReference type="PROSITE" id="PS50082">
    <property type="entry name" value="WD_REPEATS_2"/>
    <property type="match status" value="4"/>
</dbReference>
<dbReference type="InParanoid" id="G0R5J5"/>
<dbReference type="GO" id="GO:0000398">
    <property type="term" value="P:mRNA splicing, via spliceosome"/>
    <property type="evidence" value="ECO:0007669"/>
    <property type="project" value="TreeGrafter"/>
</dbReference>
<accession>G0R5J5</accession>
<dbReference type="FunCoup" id="G0R5J5">
    <property type="interactions" value="52"/>
</dbReference>
<dbReference type="RefSeq" id="XP_004024139.1">
    <property type="nucleotide sequence ID" value="XM_004024090.1"/>
</dbReference>
<evidence type="ECO:0000256" key="6">
    <source>
        <dbReference type="PROSITE-ProRule" id="PRU00221"/>
    </source>
</evidence>
<dbReference type="Pfam" id="PF00400">
    <property type="entry name" value="WD40"/>
    <property type="match status" value="5"/>
</dbReference>
<dbReference type="InterPro" id="IPR020472">
    <property type="entry name" value="WD40_PAC1"/>
</dbReference>
<dbReference type="InterPro" id="IPR036322">
    <property type="entry name" value="WD40_repeat_dom_sf"/>
</dbReference>
<dbReference type="SUPFAM" id="SSF50978">
    <property type="entry name" value="WD40 repeat-like"/>
    <property type="match status" value="1"/>
</dbReference>
<evidence type="ECO:0000256" key="4">
    <source>
        <dbReference type="ARBA" id="ARBA00022737"/>
    </source>
</evidence>
<feature type="repeat" description="WD" evidence="6">
    <location>
        <begin position="24"/>
        <end position="65"/>
    </location>
</feature>
<dbReference type="InterPro" id="IPR019775">
    <property type="entry name" value="WD40_repeat_CS"/>
</dbReference>
<dbReference type="EMBL" id="GL984378">
    <property type="protein sequence ID" value="EGR27255.1"/>
    <property type="molecule type" value="Genomic_DNA"/>
</dbReference>
<dbReference type="OMA" id="MCWDIRT"/>
<dbReference type="InterPro" id="IPR015943">
    <property type="entry name" value="WD40/YVTN_repeat-like_dom_sf"/>
</dbReference>
<proteinExistence type="inferred from homology"/>
<dbReference type="Gene3D" id="2.130.10.10">
    <property type="entry name" value="YVTN repeat-like/Quinoprotein amine dehydrogenase"/>
    <property type="match status" value="2"/>
</dbReference>
<dbReference type="PRINTS" id="PR00320">
    <property type="entry name" value="GPROTEINBRPT"/>
</dbReference>